<accession>A0A6P1T102</accession>
<dbReference type="EMBL" id="CP046620">
    <property type="protein sequence ID" value="QHQ35677.1"/>
    <property type="molecule type" value="Genomic_DNA"/>
</dbReference>
<protein>
    <submittedName>
        <fullName evidence="1">Uncharacterized protein</fullName>
    </submittedName>
</protein>
<keyword evidence="2" id="KW-1185">Reference proteome</keyword>
<proteinExistence type="predicted"/>
<dbReference type="Proteomes" id="UP000464495">
    <property type="component" value="Chromosome"/>
</dbReference>
<organism evidence="1 2">
    <name type="scientific">Algicella marina</name>
    <dbReference type="NCBI Taxonomy" id="2683284"/>
    <lineage>
        <taxon>Bacteria</taxon>
        <taxon>Pseudomonadati</taxon>
        <taxon>Pseudomonadota</taxon>
        <taxon>Alphaproteobacteria</taxon>
        <taxon>Rhodobacterales</taxon>
        <taxon>Paracoccaceae</taxon>
        <taxon>Algicella</taxon>
    </lineage>
</organism>
<dbReference type="AlphaFoldDB" id="A0A6P1T102"/>
<reference evidence="1 2" key="1">
    <citation type="submission" date="2019-12" db="EMBL/GenBank/DDBJ databases">
        <title>Complete genome sequence of Algicella marina strain 9Alg 56(T) isolated from the red alga Tichocarpus crinitus.</title>
        <authorList>
            <person name="Kim S.-G."/>
            <person name="Nedashkovskaya O.I."/>
        </authorList>
    </citation>
    <scope>NUCLEOTIDE SEQUENCE [LARGE SCALE GENOMIC DNA]</scope>
    <source>
        <strain evidence="1 2">9Alg 56</strain>
    </source>
</reference>
<gene>
    <name evidence="1" type="ORF">GO499_11060</name>
</gene>
<sequence length="69" mass="7155">MKRVIMVLLLVYIGLYGLKRLDTEGIPGGGIASVTDTASLEGMNVIFAPMMMIEGAVTGVGGAIGEKVK</sequence>
<dbReference type="RefSeq" id="WP_161862237.1">
    <property type="nucleotide sequence ID" value="NZ_CP046620.1"/>
</dbReference>
<evidence type="ECO:0000313" key="2">
    <source>
        <dbReference type="Proteomes" id="UP000464495"/>
    </source>
</evidence>
<name>A0A6P1T102_9RHOB</name>
<dbReference type="KEGG" id="amaq:GO499_11060"/>
<evidence type="ECO:0000313" key="1">
    <source>
        <dbReference type="EMBL" id="QHQ35677.1"/>
    </source>
</evidence>